<keyword evidence="2" id="KW-1185">Reference proteome</keyword>
<evidence type="ECO:0008006" key="3">
    <source>
        <dbReference type="Google" id="ProtNLM"/>
    </source>
</evidence>
<dbReference type="Proteomes" id="UP000237229">
    <property type="component" value="Unassembled WGS sequence"/>
</dbReference>
<reference evidence="1 2" key="1">
    <citation type="submission" date="2018-02" db="EMBL/GenBank/DDBJ databases">
        <title>Classification genera of Pasteurellaceae by whole genome sequence comparison.</title>
        <authorList>
            <person name="Christensen H."/>
        </authorList>
    </citation>
    <scope>NUCLEOTIDE SEQUENCE [LARGE SCALE GENOMIC DNA]</scope>
    <source>
        <strain evidence="1 2">20186H4H1</strain>
    </source>
</reference>
<organism evidence="1 2">
    <name type="scientific">Avibacterium endocarditidis</name>
    <dbReference type="NCBI Taxonomy" id="380674"/>
    <lineage>
        <taxon>Bacteria</taxon>
        <taxon>Pseudomonadati</taxon>
        <taxon>Pseudomonadota</taxon>
        <taxon>Gammaproteobacteria</taxon>
        <taxon>Pasteurellales</taxon>
        <taxon>Pasteurellaceae</taxon>
        <taxon>Avibacterium</taxon>
    </lineage>
</organism>
<accession>A0ABX4ZS27</accession>
<protein>
    <recommendedName>
        <fullName evidence="3">Colicin D immunity protein domain-containing protein</fullName>
    </recommendedName>
</protein>
<comment type="caution">
    <text evidence="1">The sequence shown here is derived from an EMBL/GenBank/DDBJ whole genome shotgun (WGS) entry which is preliminary data.</text>
</comment>
<evidence type="ECO:0000313" key="1">
    <source>
        <dbReference type="EMBL" id="POY42010.1"/>
    </source>
</evidence>
<name>A0ABX4ZS27_9PAST</name>
<gene>
    <name evidence="1" type="ORF">C3Z13_08425</name>
</gene>
<dbReference type="RefSeq" id="WP_103855621.1">
    <property type="nucleotide sequence ID" value="NZ_PQVI01000105.1"/>
</dbReference>
<sequence length="90" mass="10789">MNDKYNALQNTTDWIVNSSSEEFMSTFKTLNDNYSGMTIGEFIDYFIEQSESNCVEYDIITTENFIFGLEELMVDKQYEWRNIFFQKKLM</sequence>
<evidence type="ECO:0000313" key="2">
    <source>
        <dbReference type="Proteomes" id="UP000237229"/>
    </source>
</evidence>
<dbReference type="EMBL" id="PQVI01000105">
    <property type="protein sequence ID" value="POY42010.1"/>
    <property type="molecule type" value="Genomic_DNA"/>
</dbReference>
<proteinExistence type="predicted"/>